<dbReference type="PROSITE" id="PS50181">
    <property type="entry name" value="FBOX"/>
    <property type="match status" value="1"/>
</dbReference>
<evidence type="ECO:0000313" key="4">
    <source>
        <dbReference type="Proteomes" id="UP001215598"/>
    </source>
</evidence>
<protein>
    <recommendedName>
        <fullName evidence="2">F-box domain-containing protein</fullName>
    </recommendedName>
</protein>
<evidence type="ECO:0000259" key="2">
    <source>
        <dbReference type="PROSITE" id="PS50181"/>
    </source>
</evidence>
<reference evidence="3" key="1">
    <citation type="submission" date="2023-03" db="EMBL/GenBank/DDBJ databases">
        <title>Massive genome expansion in bonnet fungi (Mycena s.s.) driven by repeated elements and novel gene families across ecological guilds.</title>
        <authorList>
            <consortium name="Lawrence Berkeley National Laboratory"/>
            <person name="Harder C.B."/>
            <person name="Miyauchi S."/>
            <person name="Viragh M."/>
            <person name="Kuo A."/>
            <person name="Thoen E."/>
            <person name="Andreopoulos B."/>
            <person name="Lu D."/>
            <person name="Skrede I."/>
            <person name="Drula E."/>
            <person name="Henrissat B."/>
            <person name="Morin E."/>
            <person name="Kohler A."/>
            <person name="Barry K."/>
            <person name="LaButti K."/>
            <person name="Morin E."/>
            <person name="Salamov A."/>
            <person name="Lipzen A."/>
            <person name="Mereny Z."/>
            <person name="Hegedus B."/>
            <person name="Baldrian P."/>
            <person name="Stursova M."/>
            <person name="Weitz H."/>
            <person name="Taylor A."/>
            <person name="Grigoriev I.V."/>
            <person name="Nagy L.G."/>
            <person name="Martin F."/>
            <person name="Kauserud H."/>
        </authorList>
    </citation>
    <scope>NUCLEOTIDE SEQUENCE</scope>
    <source>
        <strain evidence="3">CBHHK182m</strain>
    </source>
</reference>
<feature type="compositionally biased region" description="Polar residues" evidence="1">
    <location>
        <begin position="1"/>
        <end position="16"/>
    </location>
</feature>
<comment type="caution">
    <text evidence="3">The sequence shown here is derived from an EMBL/GenBank/DDBJ whole genome shotgun (WGS) entry which is preliminary data.</text>
</comment>
<organism evidence="3 4">
    <name type="scientific">Mycena metata</name>
    <dbReference type="NCBI Taxonomy" id="1033252"/>
    <lineage>
        <taxon>Eukaryota</taxon>
        <taxon>Fungi</taxon>
        <taxon>Dikarya</taxon>
        <taxon>Basidiomycota</taxon>
        <taxon>Agaricomycotina</taxon>
        <taxon>Agaricomycetes</taxon>
        <taxon>Agaricomycetidae</taxon>
        <taxon>Agaricales</taxon>
        <taxon>Marasmiineae</taxon>
        <taxon>Mycenaceae</taxon>
        <taxon>Mycena</taxon>
    </lineage>
</organism>
<feature type="domain" description="F-box" evidence="2">
    <location>
        <begin position="102"/>
        <end position="151"/>
    </location>
</feature>
<proteinExistence type="predicted"/>
<dbReference type="Proteomes" id="UP001215598">
    <property type="component" value="Unassembled WGS sequence"/>
</dbReference>
<dbReference type="InterPro" id="IPR036047">
    <property type="entry name" value="F-box-like_dom_sf"/>
</dbReference>
<feature type="region of interest" description="Disordered" evidence="1">
    <location>
        <begin position="1"/>
        <end position="20"/>
    </location>
</feature>
<dbReference type="InterPro" id="IPR001810">
    <property type="entry name" value="F-box_dom"/>
</dbReference>
<evidence type="ECO:0000256" key="1">
    <source>
        <dbReference type="SAM" id="MobiDB-lite"/>
    </source>
</evidence>
<dbReference type="AlphaFoldDB" id="A0AAD7NFS8"/>
<keyword evidence="4" id="KW-1185">Reference proteome</keyword>
<accession>A0AAD7NFS8</accession>
<dbReference type="SUPFAM" id="SSF81383">
    <property type="entry name" value="F-box domain"/>
    <property type="match status" value="1"/>
</dbReference>
<sequence length="503" mass="56437">MANVPISDSNSKSMTESTHKCPNCSTVFIGLDSKVPPPNPSPVPREILDTNYPPSEFQLSSIRDFISRGRAYIQILDDKAALLRPLILQALTREIWKHEGSMSLLRGMPTEILSTIFAFTSTTEQAPWTVSAVCVRWRAIATSQPNFWTSIRLPSPPGSFMNTLRLERQLQRSGELPLDIEFSMEDGSLKNLALFPLLCAQARRWGRFSIDGPDLLYSQLVNLVKDRLVLLQELEFEVECPEGEIPALNIFHDAPLMQKAVVNKVLWNHPLAMRLPWSQISCFRGSSSWVDHLGALGAAANLVECSLEIQGPGEPPRTPILLPNLRCLSLSHAAFLECLDTPALLELYCDYAPPLLPFLRRNIFELQTLVIWECFTPAAESDLTRILDAVPTLRNLGLDLPLTAEFVSQFCSSNTIPVLECILAANEAIDIAINNRFAEGVESRWKSGRLKSVKLFHWDPPAADLLCRMELLQAQGMDFLVFRDRNGFLEDLVPYPLRIFSPE</sequence>
<gene>
    <name evidence="3" type="ORF">B0H16DRAFT_1534474</name>
</gene>
<evidence type="ECO:0000313" key="3">
    <source>
        <dbReference type="EMBL" id="KAJ7759130.1"/>
    </source>
</evidence>
<dbReference type="Gene3D" id="1.20.1280.50">
    <property type="match status" value="1"/>
</dbReference>
<dbReference type="EMBL" id="JARKIB010000040">
    <property type="protein sequence ID" value="KAJ7759130.1"/>
    <property type="molecule type" value="Genomic_DNA"/>
</dbReference>
<name>A0AAD7NFS8_9AGAR</name>